<keyword evidence="1" id="KW-0812">Transmembrane</keyword>
<dbReference type="Proteomes" id="UP000036106">
    <property type="component" value="Chromosome"/>
</dbReference>
<evidence type="ECO:0000313" key="2">
    <source>
        <dbReference type="EMBL" id="AKP66360.1"/>
    </source>
</evidence>
<dbReference type="PATRIC" id="fig|1007676.4.peg.323"/>
<reference evidence="3" key="1">
    <citation type="submission" date="2015-07" db="EMBL/GenBank/DDBJ databases">
        <title>Lactobacillus ginsenosidimutans/EMML 3141/ whole genome sequencing.</title>
        <authorList>
            <person name="Kim M.K."/>
            <person name="Im W.-T."/>
            <person name="Srinivasan S."/>
            <person name="Lee J.-J."/>
        </authorList>
    </citation>
    <scope>NUCLEOTIDE SEQUENCE [LARGE SCALE GENOMIC DNA]</scope>
    <source>
        <strain evidence="3">EMML 3041</strain>
    </source>
</reference>
<dbReference type="EMBL" id="CP012034">
    <property type="protein sequence ID" value="AKP66360.1"/>
    <property type="molecule type" value="Genomic_DNA"/>
</dbReference>
<keyword evidence="1" id="KW-1133">Transmembrane helix</keyword>
<feature type="transmembrane region" description="Helical" evidence="1">
    <location>
        <begin position="46"/>
        <end position="63"/>
    </location>
</feature>
<feature type="transmembrane region" description="Helical" evidence="1">
    <location>
        <begin position="106"/>
        <end position="126"/>
    </location>
</feature>
<dbReference type="OrthoDB" id="2309195at2"/>
<feature type="transmembrane region" description="Helical" evidence="1">
    <location>
        <begin position="75"/>
        <end position="94"/>
    </location>
</feature>
<dbReference type="AlphaFoldDB" id="A0A0H4QY13"/>
<dbReference type="STRING" id="1007676.ABM34_01535"/>
<gene>
    <name evidence="2" type="ORF">ABM34_01535</name>
</gene>
<feature type="transmembrane region" description="Helical" evidence="1">
    <location>
        <begin position="9"/>
        <end position="26"/>
    </location>
</feature>
<proteinExistence type="predicted"/>
<dbReference type="RefSeq" id="WP_048702650.1">
    <property type="nucleotide sequence ID" value="NZ_CP012034.1"/>
</dbReference>
<organism evidence="2 3">
    <name type="scientific">Companilactobacillus ginsenosidimutans</name>
    <dbReference type="NCBI Taxonomy" id="1007676"/>
    <lineage>
        <taxon>Bacteria</taxon>
        <taxon>Bacillati</taxon>
        <taxon>Bacillota</taxon>
        <taxon>Bacilli</taxon>
        <taxon>Lactobacillales</taxon>
        <taxon>Lactobacillaceae</taxon>
        <taxon>Companilactobacillus</taxon>
    </lineage>
</organism>
<evidence type="ECO:0000313" key="3">
    <source>
        <dbReference type="Proteomes" id="UP000036106"/>
    </source>
</evidence>
<evidence type="ECO:0000256" key="1">
    <source>
        <dbReference type="SAM" id="Phobius"/>
    </source>
</evidence>
<accession>A0A0H4QY13</accession>
<name>A0A0H4QY13_9LACO</name>
<sequence>MKYVRENRFWTITGLETFILGMLFGLENNFIDQPPHMPVFVKLVDDPPFAIVLMIVGFYVTLISLSKHFTEANKAVVTFTLLFIWTFYFIIFLLHDIVGSFTIPRYTTIITGFIVLRVMVESVWGVSH</sequence>
<keyword evidence="3" id="KW-1185">Reference proteome</keyword>
<dbReference type="KEGG" id="lgn:ABM34_01535"/>
<keyword evidence="1" id="KW-0472">Membrane</keyword>
<protein>
    <submittedName>
        <fullName evidence="2">Uncharacterized protein</fullName>
    </submittedName>
</protein>